<dbReference type="InterPro" id="IPR001109">
    <property type="entry name" value="Hydrogenase_HupF/HypC"/>
</dbReference>
<evidence type="ECO:0000313" key="3">
    <source>
        <dbReference type="Proteomes" id="UP001403094"/>
    </source>
</evidence>
<dbReference type="Proteomes" id="UP001403094">
    <property type="component" value="Unassembled WGS sequence"/>
</dbReference>
<sequence>MCLGIPGRVIEVMEETGLRKATVDFGGVRREACLAYTPSAGPGDYVIVHVGFAISQVDEAEARRTLEVLRAMGDAVEAELGEPLPPAGAGTAAP</sequence>
<accession>A0ABN2UZU0</accession>
<evidence type="ECO:0000256" key="1">
    <source>
        <dbReference type="ARBA" id="ARBA00006018"/>
    </source>
</evidence>
<dbReference type="PANTHER" id="PTHR35177">
    <property type="entry name" value="HYDROGENASE MATURATION FACTOR HYBG"/>
    <property type="match status" value="1"/>
</dbReference>
<comment type="caution">
    <text evidence="2">The sequence shown here is derived from an EMBL/GenBank/DDBJ whole genome shotgun (WGS) entry which is preliminary data.</text>
</comment>
<dbReference type="NCBIfam" id="TIGR00074">
    <property type="entry name" value="hypC_hupF"/>
    <property type="match status" value="1"/>
</dbReference>
<dbReference type="Pfam" id="PF01455">
    <property type="entry name" value="HupF_HypC"/>
    <property type="match status" value="1"/>
</dbReference>
<evidence type="ECO:0000313" key="2">
    <source>
        <dbReference type="EMBL" id="GAA2045164.1"/>
    </source>
</evidence>
<dbReference type="RefSeq" id="WP_346069753.1">
    <property type="nucleotide sequence ID" value="NZ_BAAANQ010000002.1"/>
</dbReference>
<dbReference type="PRINTS" id="PR00445">
    <property type="entry name" value="HUPFHYPC"/>
</dbReference>
<dbReference type="Gene3D" id="2.30.30.140">
    <property type="match status" value="1"/>
</dbReference>
<gene>
    <name evidence="2" type="ORF">GCM10009757_11460</name>
</gene>
<organism evidence="2 3">
    <name type="scientific">Streptomyces cheonanensis</name>
    <dbReference type="NCBI Taxonomy" id="312720"/>
    <lineage>
        <taxon>Bacteria</taxon>
        <taxon>Bacillati</taxon>
        <taxon>Actinomycetota</taxon>
        <taxon>Actinomycetes</taxon>
        <taxon>Kitasatosporales</taxon>
        <taxon>Streptomycetaceae</taxon>
        <taxon>Streptomyces</taxon>
    </lineage>
</organism>
<name>A0ABN2UZU0_9ACTN</name>
<comment type="similarity">
    <text evidence="1">Belongs to the HupF/HypC family.</text>
</comment>
<reference evidence="2 3" key="1">
    <citation type="journal article" date="2019" name="Int. J. Syst. Evol. Microbiol.">
        <title>The Global Catalogue of Microorganisms (GCM) 10K type strain sequencing project: providing services to taxonomists for standard genome sequencing and annotation.</title>
        <authorList>
            <consortium name="The Broad Institute Genomics Platform"/>
            <consortium name="The Broad Institute Genome Sequencing Center for Infectious Disease"/>
            <person name="Wu L."/>
            <person name="Ma J."/>
        </authorList>
    </citation>
    <scope>NUCLEOTIDE SEQUENCE [LARGE SCALE GENOMIC DNA]</scope>
    <source>
        <strain evidence="2 3">JCM 14549</strain>
    </source>
</reference>
<dbReference type="InterPro" id="IPR019812">
    <property type="entry name" value="Hydgase_assmbl_chp_CS"/>
</dbReference>
<dbReference type="PROSITE" id="PS01097">
    <property type="entry name" value="HUPF_HYPC"/>
    <property type="match status" value="1"/>
</dbReference>
<dbReference type="EMBL" id="BAAANQ010000002">
    <property type="protein sequence ID" value="GAA2045164.1"/>
    <property type="molecule type" value="Genomic_DNA"/>
</dbReference>
<protein>
    <submittedName>
        <fullName evidence="2">HypC/HybG/HupF family hydrogenase formation chaperone</fullName>
    </submittedName>
</protein>
<keyword evidence="3" id="KW-1185">Reference proteome</keyword>
<dbReference type="PANTHER" id="PTHR35177:SF2">
    <property type="entry name" value="HYDROGENASE MATURATION FACTOR HYBG"/>
    <property type="match status" value="1"/>
</dbReference>
<proteinExistence type="inferred from homology"/>
<dbReference type="SUPFAM" id="SSF159127">
    <property type="entry name" value="HupF/HypC-like"/>
    <property type="match status" value="1"/>
</dbReference>